<dbReference type="NCBIfam" id="NF000658">
    <property type="entry name" value="PRK00029.1"/>
    <property type="match status" value="1"/>
</dbReference>
<evidence type="ECO:0000256" key="8">
    <source>
        <dbReference type="HAMAP-Rule" id="MF_00692"/>
    </source>
</evidence>
<dbReference type="EC" id="2.7.7.-" evidence="8"/>
<evidence type="ECO:0000313" key="9">
    <source>
        <dbReference type="EMBL" id="MDT0619690.1"/>
    </source>
</evidence>
<reference evidence="9 10" key="1">
    <citation type="submission" date="2023-09" db="EMBL/GenBank/DDBJ databases">
        <authorList>
            <person name="Rey-Velasco X."/>
        </authorList>
    </citation>
    <scope>NUCLEOTIDE SEQUENCE [LARGE SCALE GENOMIC DNA]</scope>
    <source>
        <strain evidence="9 10">P385</strain>
    </source>
</reference>
<protein>
    <recommendedName>
        <fullName evidence="8">Protein nucleotidyltransferase YdiU</fullName>
        <ecNumber evidence="8">2.7.7.-</ecNumber>
    </recommendedName>
    <alternativeName>
        <fullName evidence="8">Protein adenylyltransferase YdiU</fullName>
        <ecNumber evidence="8">2.7.7.108</ecNumber>
    </alternativeName>
    <alternativeName>
        <fullName evidence="8">Protein uridylyltransferase YdiU</fullName>
        <ecNumber evidence="8">2.7.7.-</ecNumber>
    </alternativeName>
</protein>
<dbReference type="Pfam" id="PF02696">
    <property type="entry name" value="SelO"/>
    <property type="match status" value="1"/>
</dbReference>
<dbReference type="RefSeq" id="WP_311660279.1">
    <property type="nucleotide sequence ID" value="NZ_JAVRHY010000018.1"/>
</dbReference>
<evidence type="ECO:0000256" key="4">
    <source>
        <dbReference type="ARBA" id="ARBA00022723"/>
    </source>
</evidence>
<proteinExistence type="inferred from homology"/>
<feature type="binding site" evidence="8">
    <location>
        <position position="267"/>
    </location>
    <ligand>
        <name>ATP</name>
        <dbReference type="ChEBI" id="CHEBI:30616"/>
    </ligand>
</feature>
<feature type="binding site" evidence="8">
    <location>
        <position position="128"/>
    </location>
    <ligand>
        <name>ATP</name>
        <dbReference type="ChEBI" id="CHEBI:30616"/>
    </ligand>
</feature>
<comment type="catalytic activity">
    <reaction evidence="8">
        <text>L-seryl-[protein] + ATP = 3-O-(5'-adenylyl)-L-seryl-[protein] + diphosphate</text>
        <dbReference type="Rhea" id="RHEA:58120"/>
        <dbReference type="Rhea" id="RHEA-COMP:9863"/>
        <dbReference type="Rhea" id="RHEA-COMP:15073"/>
        <dbReference type="ChEBI" id="CHEBI:29999"/>
        <dbReference type="ChEBI" id="CHEBI:30616"/>
        <dbReference type="ChEBI" id="CHEBI:33019"/>
        <dbReference type="ChEBI" id="CHEBI:142516"/>
        <dbReference type="EC" id="2.7.7.108"/>
    </reaction>
</comment>
<keyword evidence="8" id="KW-0464">Manganese</keyword>
<comment type="catalytic activity">
    <reaction evidence="8">
        <text>L-tyrosyl-[protein] + ATP = O-(5'-adenylyl)-L-tyrosyl-[protein] + diphosphate</text>
        <dbReference type="Rhea" id="RHEA:54288"/>
        <dbReference type="Rhea" id="RHEA-COMP:10136"/>
        <dbReference type="Rhea" id="RHEA-COMP:13846"/>
        <dbReference type="ChEBI" id="CHEBI:30616"/>
        <dbReference type="ChEBI" id="CHEBI:33019"/>
        <dbReference type="ChEBI" id="CHEBI:46858"/>
        <dbReference type="ChEBI" id="CHEBI:83624"/>
        <dbReference type="EC" id="2.7.7.108"/>
    </reaction>
</comment>
<evidence type="ECO:0000256" key="3">
    <source>
        <dbReference type="ARBA" id="ARBA00022695"/>
    </source>
</evidence>
<feature type="binding site" evidence="8">
    <location>
        <position position="115"/>
    </location>
    <ligand>
        <name>ATP</name>
        <dbReference type="ChEBI" id="CHEBI:30616"/>
    </ligand>
</feature>
<feature type="binding site" evidence="8">
    <location>
        <position position="95"/>
    </location>
    <ligand>
        <name>ATP</name>
        <dbReference type="ChEBI" id="CHEBI:30616"/>
    </ligand>
</feature>
<keyword evidence="2 8" id="KW-0808">Transferase</keyword>
<keyword evidence="3 8" id="KW-0548">Nucleotidyltransferase</keyword>
<feature type="binding site" evidence="8">
    <location>
        <position position="92"/>
    </location>
    <ligand>
        <name>ATP</name>
        <dbReference type="ChEBI" id="CHEBI:30616"/>
    </ligand>
</feature>
<comment type="catalytic activity">
    <reaction evidence="8">
        <text>L-histidyl-[protein] + UTP = N(tele)-(5'-uridylyl)-L-histidyl-[protein] + diphosphate</text>
        <dbReference type="Rhea" id="RHEA:83891"/>
        <dbReference type="Rhea" id="RHEA-COMP:9745"/>
        <dbReference type="Rhea" id="RHEA-COMP:20239"/>
        <dbReference type="ChEBI" id="CHEBI:29979"/>
        <dbReference type="ChEBI" id="CHEBI:33019"/>
        <dbReference type="ChEBI" id="CHEBI:46398"/>
        <dbReference type="ChEBI" id="CHEBI:233474"/>
    </reaction>
</comment>
<evidence type="ECO:0000256" key="6">
    <source>
        <dbReference type="ARBA" id="ARBA00022840"/>
    </source>
</evidence>
<dbReference type="PANTHER" id="PTHR32057:SF14">
    <property type="entry name" value="PROTEIN ADENYLYLTRANSFERASE SELO, MITOCHONDRIAL"/>
    <property type="match status" value="1"/>
</dbReference>
<organism evidence="9 10">
    <name type="scientific">Spectribacter acetivorans</name>
    <dbReference type="NCBI Taxonomy" id="3075603"/>
    <lineage>
        <taxon>Bacteria</taxon>
        <taxon>Pseudomonadati</taxon>
        <taxon>Pseudomonadota</taxon>
        <taxon>Gammaproteobacteria</taxon>
        <taxon>Salinisphaerales</taxon>
        <taxon>Salinisphaeraceae</taxon>
        <taxon>Spectribacter</taxon>
    </lineage>
</organism>
<evidence type="ECO:0000256" key="5">
    <source>
        <dbReference type="ARBA" id="ARBA00022741"/>
    </source>
</evidence>
<dbReference type="EMBL" id="JAVRHY010000018">
    <property type="protein sequence ID" value="MDT0619690.1"/>
    <property type="molecule type" value="Genomic_DNA"/>
</dbReference>
<dbReference type="InterPro" id="IPR003846">
    <property type="entry name" value="SelO"/>
</dbReference>
<comment type="caution">
    <text evidence="9">The sequence shown here is derived from an EMBL/GenBank/DDBJ whole genome shotgun (WGS) entry which is preliminary data.</text>
</comment>
<sequence>MTDSPRKSIDELTWDNRFQALGTAYGRPQTPTELPDPFRIAVSDEAAALIDLDTADPAFVSTFAGNRLPADCQPFAHRYAGHQFGVWVPQLGDGRVVSLGQVRNRAGKCWDVQLKGAGKTPYSRHADGRAMLASTVREYLVSEAMAGLGIPTTRALCVIGSSLKVARDTWHPAAVLTRLAPTHVRFGSFEYLFYRSQFDHLAPLADHVIEVEYPDLAGQPPGQARYQAWVAGVIERTAELMAAWQSVGFVHGVMNTDNMSVAGLTLDYGPFGFMDDYRPDAVFNHTDETGRYAFNRQPDAALWNLGCFVQAILPLLSEDPDTAIGMGQDLLKAYRPAFDAAYNRRMAARLRLPDSPATVDLRDRLLTLMAADGADFTRSFRGLCSAAAGDEGAWLAEFSRPDDAAAWLRDWRAAWPVSAAAMAECLPAANPRYVLRTYLAEQAIRAAQGGDYSEIERLQRLLARPFDEQPDMAEYAKRPPAWAAEIALSCTA</sequence>
<comment type="function">
    <text evidence="8">Nucleotidyltransferase involved in the post-translational modification of proteins. It can catalyze the addition of adenosine monophosphate (AMP) or uridine monophosphate (UMP) to a protein, resulting in modifications known as AMPylation and UMPylation.</text>
</comment>
<feature type="binding site" evidence="8">
    <location>
        <position position="185"/>
    </location>
    <ligand>
        <name>ATP</name>
        <dbReference type="ChEBI" id="CHEBI:30616"/>
    </ligand>
</feature>
<keyword evidence="5 8" id="KW-0547">Nucleotide-binding</keyword>
<comment type="cofactor">
    <cofactor evidence="8">
        <name>Mg(2+)</name>
        <dbReference type="ChEBI" id="CHEBI:18420"/>
    </cofactor>
    <cofactor evidence="8">
        <name>Mn(2+)</name>
        <dbReference type="ChEBI" id="CHEBI:29035"/>
    </cofactor>
</comment>
<dbReference type="EC" id="2.7.7.108" evidence="8"/>
<comment type="catalytic activity">
    <reaction evidence="8">
        <text>L-tyrosyl-[protein] + UTP = O-(5'-uridylyl)-L-tyrosyl-[protein] + diphosphate</text>
        <dbReference type="Rhea" id="RHEA:83887"/>
        <dbReference type="Rhea" id="RHEA-COMP:10136"/>
        <dbReference type="Rhea" id="RHEA-COMP:20238"/>
        <dbReference type="ChEBI" id="CHEBI:33019"/>
        <dbReference type="ChEBI" id="CHEBI:46398"/>
        <dbReference type="ChEBI" id="CHEBI:46858"/>
        <dbReference type="ChEBI" id="CHEBI:90602"/>
    </reaction>
</comment>
<feature type="binding site" evidence="8">
    <location>
        <position position="267"/>
    </location>
    <ligand>
        <name>Mg(2+)</name>
        <dbReference type="ChEBI" id="CHEBI:18420"/>
    </ligand>
</feature>
<keyword evidence="7 8" id="KW-0460">Magnesium</keyword>
<comment type="catalytic activity">
    <reaction evidence="8">
        <text>L-seryl-[protein] + UTP = O-(5'-uridylyl)-L-seryl-[protein] + diphosphate</text>
        <dbReference type="Rhea" id="RHEA:64604"/>
        <dbReference type="Rhea" id="RHEA-COMP:9863"/>
        <dbReference type="Rhea" id="RHEA-COMP:16635"/>
        <dbReference type="ChEBI" id="CHEBI:29999"/>
        <dbReference type="ChEBI" id="CHEBI:33019"/>
        <dbReference type="ChEBI" id="CHEBI:46398"/>
        <dbReference type="ChEBI" id="CHEBI:156051"/>
    </reaction>
</comment>
<dbReference type="Proteomes" id="UP001259982">
    <property type="component" value="Unassembled WGS sequence"/>
</dbReference>
<feature type="binding site" evidence="8">
    <location>
        <position position="127"/>
    </location>
    <ligand>
        <name>ATP</name>
        <dbReference type="ChEBI" id="CHEBI:30616"/>
    </ligand>
</feature>
<evidence type="ECO:0000313" key="10">
    <source>
        <dbReference type="Proteomes" id="UP001259982"/>
    </source>
</evidence>
<accession>A0ABU3BB51</accession>
<keyword evidence="6 8" id="KW-0067">ATP-binding</keyword>
<evidence type="ECO:0000256" key="2">
    <source>
        <dbReference type="ARBA" id="ARBA00022679"/>
    </source>
</evidence>
<feature type="active site" description="Proton acceptor" evidence="8">
    <location>
        <position position="257"/>
    </location>
</feature>
<feature type="binding site" evidence="8">
    <location>
        <position position="178"/>
    </location>
    <ligand>
        <name>ATP</name>
        <dbReference type="ChEBI" id="CHEBI:30616"/>
    </ligand>
</feature>
<feature type="binding site" evidence="8">
    <location>
        <position position="258"/>
    </location>
    <ligand>
        <name>Mg(2+)</name>
        <dbReference type="ChEBI" id="CHEBI:18420"/>
    </ligand>
</feature>
<gene>
    <name evidence="8" type="primary">ydiU</name>
    <name evidence="8" type="synonym">selO</name>
    <name evidence="9" type="ORF">RM531_14520</name>
</gene>
<dbReference type="PANTHER" id="PTHR32057">
    <property type="entry name" value="PROTEIN ADENYLYLTRANSFERASE SELO, MITOCHONDRIAL"/>
    <property type="match status" value="1"/>
</dbReference>
<comment type="catalytic activity">
    <reaction evidence="8">
        <text>L-threonyl-[protein] + ATP = 3-O-(5'-adenylyl)-L-threonyl-[protein] + diphosphate</text>
        <dbReference type="Rhea" id="RHEA:54292"/>
        <dbReference type="Rhea" id="RHEA-COMP:11060"/>
        <dbReference type="Rhea" id="RHEA-COMP:13847"/>
        <dbReference type="ChEBI" id="CHEBI:30013"/>
        <dbReference type="ChEBI" id="CHEBI:30616"/>
        <dbReference type="ChEBI" id="CHEBI:33019"/>
        <dbReference type="ChEBI" id="CHEBI:138113"/>
        <dbReference type="EC" id="2.7.7.108"/>
    </reaction>
</comment>
<evidence type="ECO:0000256" key="7">
    <source>
        <dbReference type="ARBA" id="ARBA00022842"/>
    </source>
</evidence>
<evidence type="ECO:0000256" key="1">
    <source>
        <dbReference type="ARBA" id="ARBA00009747"/>
    </source>
</evidence>
<dbReference type="HAMAP" id="MF_00692">
    <property type="entry name" value="SelO"/>
    <property type="match status" value="1"/>
</dbReference>
<keyword evidence="4 8" id="KW-0479">Metal-binding</keyword>
<keyword evidence="10" id="KW-1185">Reference proteome</keyword>
<name>A0ABU3BB51_9GAMM</name>
<comment type="similarity">
    <text evidence="1 8">Belongs to the SELO family.</text>
</comment>
<feature type="binding site" evidence="8">
    <location>
        <position position="94"/>
    </location>
    <ligand>
        <name>ATP</name>
        <dbReference type="ChEBI" id="CHEBI:30616"/>
    </ligand>
</feature>